<sequence length="339" mass="37731">MARPIWTGVLTFGLVTLPVGLYTATQDHTVHFHQLQRGTSDRIRNKRVNERTGKEVGGDRIVKGYELDEGEYVVVEPEELEEIAPGRSKVIDLAGFVDLHRVEPVYFDRTYYVGPRGKEYAQVYELMRAALDRSDKAGIATLTMRGKEYLTALRAQPDVLVLHTLHWADEVRDPADVVPELPERHAKAGSRELRTAEQLIDALTIDWDPHDYRDTYEERVKKLVAAKREGEEVVGEPQPPEATNVIDLMEALSRSVEQSRSRTGTGGKQGKRAEGGETGPGGKKGKRREPAARRERPGELASLSKAELYERASAAAVPGRSKMTREQLIEALTRAGTAA</sequence>
<keyword evidence="1 3" id="KW-0238">DNA-binding</keyword>
<dbReference type="HAMAP" id="MF_01875">
    <property type="entry name" value="Prokaryotic_Ku"/>
    <property type="match status" value="1"/>
</dbReference>
<evidence type="ECO:0000256" key="2">
    <source>
        <dbReference type="ARBA" id="ARBA00023172"/>
    </source>
</evidence>
<accession>A0ABW6Z9K4</accession>
<proteinExistence type="inferred from homology"/>
<evidence type="ECO:0000313" key="6">
    <source>
        <dbReference type="EMBL" id="MFF9887198.1"/>
    </source>
</evidence>
<dbReference type="InterPro" id="IPR006164">
    <property type="entry name" value="DNA_bd_Ku70/Ku80"/>
</dbReference>
<dbReference type="Pfam" id="PF02735">
    <property type="entry name" value="Ku"/>
    <property type="match status" value="1"/>
</dbReference>
<dbReference type="InterPro" id="IPR009187">
    <property type="entry name" value="Prok_Ku"/>
</dbReference>
<feature type="compositionally biased region" description="Basic and acidic residues" evidence="4">
    <location>
        <begin position="288"/>
        <end position="298"/>
    </location>
</feature>
<evidence type="ECO:0000256" key="3">
    <source>
        <dbReference type="HAMAP-Rule" id="MF_01875"/>
    </source>
</evidence>
<feature type="domain" description="Ku" evidence="5">
    <location>
        <begin position="53"/>
        <end position="183"/>
    </location>
</feature>
<dbReference type="NCBIfam" id="TIGR02772">
    <property type="entry name" value="Ku_bact"/>
    <property type="match status" value="1"/>
</dbReference>
<dbReference type="SUPFAM" id="SSF100939">
    <property type="entry name" value="SPOC domain-like"/>
    <property type="match status" value="1"/>
</dbReference>
<evidence type="ECO:0000259" key="5">
    <source>
        <dbReference type="SMART" id="SM00559"/>
    </source>
</evidence>
<name>A0ABW6Z9K4_9ACTN</name>
<organism evidence="6 7">
    <name type="scientific">Streptomyces eurythermus</name>
    <dbReference type="NCBI Taxonomy" id="42237"/>
    <lineage>
        <taxon>Bacteria</taxon>
        <taxon>Bacillati</taxon>
        <taxon>Actinomycetota</taxon>
        <taxon>Actinomycetes</taxon>
        <taxon>Kitasatosporales</taxon>
        <taxon>Streptomycetaceae</taxon>
        <taxon>Streptomyces</taxon>
    </lineage>
</organism>
<keyword evidence="3" id="KW-0227">DNA damage</keyword>
<dbReference type="InterPro" id="IPR016194">
    <property type="entry name" value="SPOC-like_C_dom_sf"/>
</dbReference>
<comment type="caution">
    <text evidence="6">The sequence shown here is derived from an EMBL/GenBank/DDBJ whole genome shotgun (WGS) entry which is preliminary data.</text>
</comment>
<dbReference type="EMBL" id="JBICBM010000027">
    <property type="protein sequence ID" value="MFF9887198.1"/>
    <property type="molecule type" value="Genomic_DNA"/>
</dbReference>
<keyword evidence="3" id="KW-0234">DNA repair</keyword>
<dbReference type="RefSeq" id="WP_030788357.1">
    <property type="nucleotide sequence ID" value="NZ_JBFACJ010000005.1"/>
</dbReference>
<evidence type="ECO:0000256" key="1">
    <source>
        <dbReference type="ARBA" id="ARBA00023125"/>
    </source>
</evidence>
<evidence type="ECO:0000313" key="7">
    <source>
        <dbReference type="Proteomes" id="UP001603418"/>
    </source>
</evidence>
<gene>
    <name evidence="3" type="primary">ku</name>
    <name evidence="6" type="ORF">ACF1HC_37390</name>
</gene>
<comment type="subunit">
    <text evidence="3">Homodimer. Interacts with LigD.</text>
</comment>
<feature type="region of interest" description="Disordered" evidence="4">
    <location>
        <begin position="253"/>
        <end position="304"/>
    </location>
</feature>
<comment type="similarity">
    <text evidence="3">Belongs to the prokaryotic Ku family.</text>
</comment>
<keyword evidence="7" id="KW-1185">Reference proteome</keyword>
<evidence type="ECO:0000256" key="4">
    <source>
        <dbReference type="SAM" id="MobiDB-lite"/>
    </source>
</evidence>
<dbReference type="PANTHER" id="PTHR41251">
    <property type="entry name" value="NON-HOMOLOGOUS END JOINING PROTEIN KU"/>
    <property type="match status" value="1"/>
</dbReference>
<dbReference type="Gene3D" id="2.40.290.10">
    <property type="match status" value="1"/>
</dbReference>
<dbReference type="SMART" id="SM00559">
    <property type="entry name" value="Ku78"/>
    <property type="match status" value="1"/>
</dbReference>
<comment type="function">
    <text evidence="3">With LigD forms a non-homologous end joining (NHEJ) DNA repair enzyme, which repairs dsDNA breaks with reduced fidelity. Binds linear dsDNA with 5'- and 3'- overhangs but not closed circular dsDNA nor ssDNA. Recruits and stimulates the ligase activity of LigD.</text>
</comment>
<reference evidence="6 7" key="1">
    <citation type="submission" date="2024-10" db="EMBL/GenBank/DDBJ databases">
        <title>The Natural Products Discovery Center: Release of the First 8490 Sequenced Strains for Exploring Actinobacteria Biosynthetic Diversity.</title>
        <authorList>
            <person name="Kalkreuter E."/>
            <person name="Kautsar S.A."/>
            <person name="Yang D."/>
            <person name="Bader C.D."/>
            <person name="Teijaro C.N."/>
            <person name="Fluegel L."/>
            <person name="Davis C.M."/>
            <person name="Simpson J.R."/>
            <person name="Lauterbach L."/>
            <person name="Steele A.D."/>
            <person name="Gui C."/>
            <person name="Meng S."/>
            <person name="Li G."/>
            <person name="Viehrig K."/>
            <person name="Ye F."/>
            <person name="Su P."/>
            <person name="Kiefer A.F."/>
            <person name="Nichols A."/>
            <person name="Cepeda A.J."/>
            <person name="Yan W."/>
            <person name="Fan B."/>
            <person name="Jiang Y."/>
            <person name="Adhikari A."/>
            <person name="Zheng C.-J."/>
            <person name="Schuster L."/>
            <person name="Cowan T.M."/>
            <person name="Smanski M.J."/>
            <person name="Chevrette M.G."/>
            <person name="De Carvalho L.P.S."/>
            <person name="Shen B."/>
        </authorList>
    </citation>
    <scope>NUCLEOTIDE SEQUENCE [LARGE SCALE GENOMIC DNA]</scope>
    <source>
        <strain evidence="6 7">NPDC013366</strain>
    </source>
</reference>
<protein>
    <recommendedName>
        <fullName evidence="3">Non-homologous end joining protein Ku</fullName>
    </recommendedName>
</protein>
<dbReference type="PIRSF" id="PIRSF006493">
    <property type="entry name" value="Prok_Ku"/>
    <property type="match status" value="1"/>
</dbReference>
<keyword evidence="2 3" id="KW-0233">DNA recombination</keyword>
<dbReference type="PANTHER" id="PTHR41251:SF1">
    <property type="entry name" value="NON-HOMOLOGOUS END JOINING PROTEIN KU"/>
    <property type="match status" value="1"/>
</dbReference>
<dbReference type="Proteomes" id="UP001603418">
    <property type="component" value="Unassembled WGS sequence"/>
</dbReference>